<evidence type="ECO:0000256" key="10">
    <source>
        <dbReference type="SAM" id="SignalP"/>
    </source>
</evidence>
<evidence type="ECO:0000256" key="2">
    <source>
        <dbReference type="ARBA" id="ARBA00018586"/>
    </source>
</evidence>
<evidence type="ECO:0000313" key="16">
    <source>
        <dbReference type="Proteomes" id="UP000279331"/>
    </source>
</evidence>
<dbReference type="Pfam" id="PF26380">
    <property type="entry name" value="Pilin_Mycobact"/>
    <property type="match status" value="1"/>
</dbReference>
<dbReference type="EMBL" id="UPHL01000026">
    <property type="protein sequence ID" value="VAZ82238.1"/>
    <property type="molecule type" value="Genomic_DNA"/>
</dbReference>
<accession>A0A1X0LCH1</accession>
<keyword evidence="15" id="KW-1185">Reference proteome</keyword>
<keyword evidence="3 10" id="KW-0732">Signal</keyword>
<evidence type="ECO:0000256" key="4">
    <source>
        <dbReference type="ARBA" id="ARBA00022889"/>
    </source>
</evidence>
<dbReference type="Proteomes" id="UP000271464">
    <property type="component" value="Unassembled WGS sequence"/>
</dbReference>
<evidence type="ECO:0000256" key="7">
    <source>
        <dbReference type="ARBA" id="ARBA00093787"/>
    </source>
</evidence>
<dbReference type="InterPro" id="IPR058759">
    <property type="entry name" value="Pilin_mycobact"/>
</dbReference>
<protein>
    <recommendedName>
        <fullName evidence="2">Pilin</fullName>
    </recommendedName>
    <alternativeName>
        <fullName evidence="8">Pili structural subunit</fullName>
    </alternativeName>
</protein>
<proteinExistence type="inferred from homology"/>
<evidence type="ECO:0000256" key="6">
    <source>
        <dbReference type="ARBA" id="ARBA00093784"/>
    </source>
</evidence>
<evidence type="ECO:0000313" key="15">
    <source>
        <dbReference type="Proteomes" id="UP000271464"/>
    </source>
</evidence>
<comment type="subunit">
    <text evidence="7">Forms a homomer composed of subunits assembled in a large structure.</text>
</comment>
<dbReference type="AlphaFoldDB" id="A0A1X0LCH1"/>
<evidence type="ECO:0000313" key="13">
    <source>
        <dbReference type="EMBL" id="VAZ88688.1"/>
    </source>
</evidence>
<evidence type="ECO:0000313" key="14">
    <source>
        <dbReference type="Proteomes" id="UP000192335"/>
    </source>
</evidence>
<feature type="chain" id="PRO_5044567128" description="Pilin" evidence="10">
    <location>
        <begin position="19"/>
        <end position="95"/>
    </location>
</feature>
<sequence>MFRLVYRASLSATLAATAALCSTEFAWEANAIAQPSLMPTYFWCPGQPFDPSWGPNWDPNDCHDDNRYFPGLQDQPPIYDDPDDAPPPPAAGGGG</sequence>
<reference evidence="15 16" key="2">
    <citation type="submission" date="2018-09" db="EMBL/GenBank/DDBJ databases">
        <authorList>
            <person name="Tagini F."/>
        </authorList>
    </citation>
    <scope>NUCLEOTIDE SEQUENCE [LARGE SCALE GENOMIC DNA]</scope>
    <source>
        <strain evidence="13 15">MK4</strain>
        <strain evidence="12 16">MK42</strain>
    </source>
</reference>
<dbReference type="Proteomes" id="UP000279331">
    <property type="component" value="Unassembled WGS sequence"/>
</dbReference>
<comment type="caution">
    <text evidence="11">The sequence shown here is derived from an EMBL/GenBank/DDBJ whole genome shotgun (WGS) entry which is preliminary data.</text>
</comment>
<comment type="similarity">
    <text evidence="6">Belongs to the mycobacterial pilin family.</text>
</comment>
<evidence type="ECO:0000256" key="3">
    <source>
        <dbReference type="ARBA" id="ARBA00022729"/>
    </source>
</evidence>
<organism evidence="11 14">
    <name type="scientific">Mycobacterium persicum</name>
    <dbReference type="NCBI Taxonomy" id="1487726"/>
    <lineage>
        <taxon>Bacteria</taxon>
        <taxon>Bacillati</taxon>
        <taxon>Actinomycetota</taxon>
        <taxon>Actinomycetes</taxon>
        <taxon>Mycobacteriales</taxon>
        <taxon>Mycobacteriaceae</taxon>
        <taxon>Mycobacterium</taxon>
    </lineage>
</organism>
<evidence type="ECO:0000313" key="11">
    <source>
        <dbReference type="EMBL" id="ORC08451.1"/>
    </source>
</evidence>
<evidence type="ECO:0000256" key="8">
    <source>
        <dbReference type="ARBA" id="ARBA00093801"/>
    </source>
</evidence>
<dbReference type="EMBL" id="UPHM01000016">
    <property type="protein sequence ID" value="VAZ88688.1"/>
    <property type="molecule type" value="Genomic_DNA"/>
</dbReference>
<comment type="subcellular location">
    <subcellularLocation>
        <location evidence="1">Fimbrium</location>
    </subcellularLocation>
</comment>
<dbReference type="Proteomes" id="UP000192335">
    <property type="component" value="Unassembled WGS sequence"/>
</dbReference>
<keyword evidence="5" id="KW-0281">Fimbrium</keyword>
<name>A0A1X0LCH1_9MYCO</name>
<reference evidence="11 14" key="1">
    <citation type="submission" date="2017-02" db="EMBL/GenBank/DDBJ databases">
        <title>Mycobacterium kansasii genomes.</title>
        <authorList>
            <person name="Borowka P."/>
            <person name="Strapagiel D."/>
            <person name="Marciniak B."/>
            <person name="Lach J."/>
            <person name="Bakula Z."/>
            <person name="Van Ingen J."/>
            <person name="Safianowska A."/>
            <person name="Brzostek A."/>
            <person name="Dziadek J."/>
            <person name="Jagielski T."/>
        </authorList>
    </citation>
    <scope>NUCLEOTIDE SEQUENCE [LARGE SCALE GENOMIC DNA]</scope>
    <source>
        <strain evidence="11 14">12MK</strain>
    </source>
</reference>
<gene>
    <name evidence="12" type="primary">mtp</name>
    <name evidence="11" type="ORF">B4U45_19450</name>
    <name evidence="12" type="ORF">LAUMK42_01045</name>
    <name evidence="13" type="ORF">LAUMK4_00836</name>
</gene>
<keyword evidence="4" id="KW-0130">Cell adhesion</keyword>
<evidence type="ECO:0000256" key="1">
    <source>
        <dbReference type="ARBA" id="ARBA00004561"/>
    </source>
</evidence>
<feature type="compositionally biased region" description="Pro residues" evidence="9">
    <location>
        <begin position="85"/>
        <end position="95"/>
    </location>
</feature>
<feature type="region of interest" description="Disordered" evidence="9">
    <location>
        <begin position="54"/>
        <end position="95"/>
    </location>
</feature>
<evidence type="ECO:0000313" key="12">
    <source>
        <dbReference type="EMBL" id="VAZ82238.1"/>
    </source>
</evidence>
<evidence type="ECO:0000256" key="9">
    <source>
        <dbReference type="SAM" id="MobiDB-lite"/>
    </source>
</evidence>
<evidence type="ECO:0000256" key="5">
    <source>
        <dbReference type="ARBA" id="ARBA00023263"/>
    </source>
</evidence>
<dbReference type="EMBL" id="MWQA01000001">
    <property type="protein sequence ID" value="ORC08451.1"/>
    <property type="molecule type" value="Genomic_DNA"/>
</dbReference>
<feature type="signal peptide" evidence="10">
    <location>
        <begin position="1"/>
        <end position="18"/>
    </location>
</feature>